<reference evidence="8" key="1">
    <citation type="journal article" date="2019" name="Int. J. Syst. Evol. Microbiol.">
        <title>The Global Catalogue of Microorganisms (GCM) 10K type strain sequencing project: providing services to taxonomists for standard genome sequencing and annotation.</title>
        <authorList>
            <consortium name="The Broad Institute Genomics Platform"/>
            <consortium name="The Broad Institute Genome Sequencing Center for Infectious Disease"/>
            <person name="Wu L."/>
            <person name="Ma J."/>
        </authorList>
    </citation>
    <scope>NUCLEOTIDE SEQUENCE [LARGE SCALE GENOMIC DNA]</scope>
    <source>
        <strain evidence="8">JCM 9651</strain>
    </source>
</reference>
<evidence type="ECO:0000313" key="7">
    <source>
        <dbReference type="EMBL" id="GAA3372772.1"/>
    </source>
</evidence>
<evidence type="ECO:0000256" key="1">
    <source>
        <dbReference type="ARBA" id="ARBA00004141"/>
    </source>
</evidence>
<evidence type="ECO:0000256" key="6">
    <source>
        <dbReference type="SAM" id="Phobius"/>
    </source>
</evidence>
<feature type="transmembrane region" description="Helical" evidence="6">
    <location>
        <begin position="339"/>
        <end position="360"/>
    </location>
</feature>
<keyword evidence="2 6" id="KW-0812">Transmembrane</keyword>
<keyword evidence="3 6" id="KW-1133">Transmembrane helix</keyword>
<feature type="compositionally biased region" description="Gly residues" evidence="5">
    <location>
        <begin position="466"/>
        <end position="490"/>
    </location>
</feature>
<dbReference type="RefSeq" id="WP_345037491.1">
    <property type="nucleotide sequence ID" value="NZ_BAAAYL010000001.1"/>
</dbReference>
<evidence type="ECO:0000256" key="2">
    <source>
        <dbReference type="ARBA" id="ARBA00022692"/>
    </source>
</evidence>
<evidence type="ECO:0000313" key="8">
    <source>
        <dbReference type="Proteomes" id="UP001499990"/>
    </source>
</evidence>
<evidence type="ECO:0000256" key="3">
    <source>
        <dbReference type="ARBA" id="ARBA00022989"/>
    </source>
</evidence>
<feature type="transmembrane region" description="Helical" evidence="6">
    <location>
        <begin position="290"/>
        <end position="309"/>
    </location>
</feature>
<keyword evidence="4 6" id="KW-0472">Membrane</keyword>
<dbReference type="Proteomes" id="UP001499990">
    <property type="component" value="Unassembled WGS sequence"/>
</dbReference>
<dbReference type="PANTHER" id="PTHR39157:SF1">
    <property type="entry name" value="DOXX FAMILY PROTEIN"/>
    <property type="match status" value="1"/>
</dbReference>
<evidence type="ECO:0000256" key="5">
    <source>
        <dbReference type="SAM" id="MobiDB-lite"/>
    </source>
</evidence>
<sequence>MSVDTRTPRFDDQPALSMVKVPCDPAQVIVNHASFRVRLGPSQRPRAAEKAWSPAMGGVRARRRAPVVWSGRSAPGDPGAIGLLQAVRDVAGRFDGASTQVIPRVDVEDTVPTPLVGRQRGPVTQLLPRVRPAESAYDEDAYAKHEEHTTAGPARRHGGDAVRHAYYPGRRMNLGVVLLPLRVFLGFISVYAGMGKLCDPVYFDGGERGSMVKWLHQLHPWALAEPLRDFALTHPVGSGLTVAFLQVVVGVLTVLGLWQRVAASVGALLSAALIMTVSWRTVPAYDAPDIIYLAAWSPLIIAGAPVYSVDGRLAGEAWRTLGPRSELWELRRRVLRRGAVAASVVVGLTLLIGSVLGGAVRSSEVVTVPPEDDPTNYLPGMTLPQETDSGSPSPREASRQPEPSPSGSESAADEQEDPTPEQPAPEPVTPEEKAPTAAQGTGGTSPRQDTPAPPPSSGAGPTSSGGTSGGGSGGGTEDGAGGSSSGGTSGGPQNPIGGLLG</sequence>
<dbReference type="Pfam" id="PF07681">
    <property type="entry name" value="DoxX"/>
    <property type="match status" value="1"/>
</dbReference>
<dbReference type="EMBL" id="BAAAYL010000001">
    <property type="protein sequence ID" value="GAA3372772.1"/>
    <property type="molecule type" value="Genomic_DNA"/>
</dbReference>
<evidence type="ECO:0000256" key="4">
    <source>
        <dbReference type="ARBA" id="ARBA00023136"/>
    </source>
</evidence>
<organism evidence="7 8">
    <name type="scientific">Streptomyces sannanensis</name>
    <dbReference type="NCBI Taxonomy" id="285536"/>
    <lineage>
        <taxon>Bacteria</taxon>
        <taxon>Bacillati</taxon>
        <taxon>Actinomycetota</taxon>
        <taxon>Actinomycetes</taxon>
        <taxon>Kitasatosporales</taxon>
        <taxon>Streptomycetaceae</taxon>
        <taxon>Streptomyces</taxon>
    </lineage>
</organism>
<dbReference type="InterPro" id="IPR032808">
    <property type="entry name" value="DoxX"/>
</dbReference>
<feature type="region of interest" description="Disordered" evidence="5">
    <location>
        <begin position="366"/>
        <end position="501"/>
    </location>
</feature>
<accession>A0ABP6SBF8</accession>
<dbReference type="PANTHER" id="PTHR39157">
    <property type="entry name" value="INTEGRAL MEMBRANE PROTEIN-RELATED"/>
    <property type="match status" value="1"/>
</dbReference>
<protein>
    <submittedName>
        <fullName evidence="7">DoxX family membrane protein</fullName>
    </submittedName>
</protein>
<gene>
    <name evidence="7" type="ORF">GCM10020367_29490</name>
</gene>
<feature type="transmembrane region" description="Helical" evidence="6">
    <location>
        <begin position="173"/>
        <end position="194"/>
    </location>
</feature>
<proteinExistence type="predicted"/>
<keyword evidence="8" id="KW-1185">Reference proteome</keyword>
<feature type="transmembrane region" description="Helical" evidence="6">
    <location>
        <begin position="265"/>
        <end position="284"/>
    </location>
</feature>
<feature type="transmembrane region" description="Helical" evidence="6">
    <location>
        <begin position="236"/>
        <end position="258"/>
    </location>
</feature>
<name>A0ABP6SBF8_9ACTN</name>
<comment type="caution">
    <text evidence="7">The sequence shown here is derived from an EMBL/GenBank/DDBJ whole genome shotgun (WGS) entry which is preliminary data.</text>
</comment>
<comment type="subcellular location">
    <subcellularLocation>
        <location evidence="1">Membrane</location>
        <topology evidence="1">Multi-pass membrane protein</topology>
    </subcellularLocation>
</comment>